<organism evidence="1">
    <name type="scientific">Marseillevirus LCMAC201</name>
    <dbReference type="NCBI Taxonomy" id="2506605"/>
    <lineage>
        <taxon>Viruses</taxon>
        <taxon>Varidnaviria</taxon>
        <taxon>Bamfordvirae</taxon>
        <taxon>Nucleocytoviricota</taxon>
        <taxon>Megaviricetes</taxon>
        <taxon>Pimascovirales</taxon>
        <taxon>Pimascovirales incertae sedis</taxon>
        <taxon>Marseilleviridae</taxon>
    </lineage>
</organism>
<protein>
    <submittedName>
        <fullName evidence="1">Uncharacterized protein</fullName>
    </submittedName>
</protein>
<proteinExistence type="predicted"/>
<dbReference type="EMBL" id="MK500349">
    <property type="protein sequence ID" value="QBK87352.1"/>
    <property type="molecule type" value="Genomic_DNA"/>
</dbReference>
<gene>
    <name evidence="1" type="ORF">LCMAC201_02620</name>
</gene>
<accession>A0A481YVZ1</accession>
<name>A0A481YVZ1_9VIRU</name>
<evidence type="ECO:0000313" key="1">
    <source>
        <dbReference type="EMBL" id="QBK87352.1"/>
    </source>
</evidence>
<reference evidence="1" key="1">
    <citation type="journal article" date="2019" name="MBio">
        <title>Virus Genomes from Deep Sea Sediments Expand the Ocean Megavirome and Support Independent Origins of Viral Gigantism.</title>
        <authorList>
            <person name="Backstrom D."/>
            <person name="Yutin N."/>
            <person name="Jorgensen S.L."/>
            <person name="Dharamshi J."/>
            <person name="Homa F."/>
            <person name="Zaremba-Niedwiedzka K."/>
            <person name="Spang A."/>
            <person name="Wolf Y.I."/>
            <person name="Koonin E.V."/>
            <person name="Ettema T.J."/>
        </authorList>
    </citation>
    <scope>NUCLEOTIDE SEQUENCE</scope>
</reference>
<sequence>MDIFANVSITIGEDSEPRWYCAKCEYFKSETEPAPGTVCKQEFEEFSYELFRKNWREMKDEDIDKLDDAYIEWIHALYDVYNTRTCDSRKFYREKREGSVVHQFNSESLNAWKAFKRDS</sequence>